<proteinExistence type="predicted"/>
<keyword evidence="1" id="KW-1133">Transmembrane helix</keyword>
<dbReference type="AlphaFoldDB" id="A0A0A8ZFP9"/>
<name>A0A0A8ZFP9_ARUDO</name>
<evidence type="ECO:0000313" key="2">
    <source>
        <dbReference type="EMBL" id="JAD33697.1"/>
    </source>
</evidence>
<reference evidence="2" key="1">
    <citation type="submission" date="2014-09" db="EMBL/GenBank/DDBJ databases">
        <authorList>
            <person name="Magalhaes I.L.F."/>
            <person name="Oliveira U."/>
            <person name="Santos F.R."/>
            <person name="Vidigal T.H.D.A."/>
            <person name="Brescovit A.D."/>
            <person name="Santos A.J."/>
        </authorList>
    </citation>
    <scope>NUCLEOTIDE SEQUENCE</scope>
    <source>
        <tissue evidence="2">Shoot tissue taken approximately 20 cm above the soil surface</tissue>
    </source>
</reference>
<feature type="transmembrane region" description="Helical" evidence="1">
    <location>
        <begin position="15"/>
        <end position="33"/>
    </location>
</feature>
<organism evidence="2">
    <name type="scientific">Arundo donax</name>
    <name type="common">Giant reed</name>
    <name type="synonym">Donax arundinaceus</name>
    <dbReference type="NCBI Taxonomy" id="35708"/>
    <lineage>
        <taxon>Eukaryota</taxon>
        <taxon>Viridiplantae</taxon>
        <taxon>Streptophyta</taxon>
        <taxon>Embryophyta</taxon>
        <taxon>Tracheophyta</taxon>
        <taxon>Spermatophyta</taxon>
        <taxon>Magnoliopsida</taxon>
        <taxon>Liliopsida</taxon>
        <taxon>Poales</taxon>
        <taxon>Poaceae</taxon>
        <taxon>PACMAD clade</taxon>
        <taxon>Arundinoideae</taxon>
        <taxon>Arundineae</taxon>
        <taxon>Arundo</taxon>
    </lineage>
</organism>
<evidence type="ECO:0000256" key="1">
    <source>
        <dbReference type="SAM" id="Phobius"/>
    </source>
</evidence>
<protein>
    <submittedName>
        <fullName evidence="2">Uncharacterized protein</fullName>
    </submittedName>
</protein>
<accession>A0A0A8ZFP9</accession>
<dbReference type="EMBL" id="GBRH01264198">
    <property type="protein sequence ID" value="JAD33697.1"/>
    <property type="molecule type" value="Transcribed_RNA"/>
</dbReference>
<sequence length="34" mass="4042">MITFSQQKKKESIHALKKIIFAGYIFLLSIFHFL</sequence>
<keyword evidence="1" id="KW-0812">Transmembrane</keyword>
<keyword evidence="1" id="KW-0472">Membrane</keyword>
<reference evidence="2" key="2">
    <citation type="journal article" date="2015" name="Data Brief">
        <title>Shoot transcriptome of the giant reed, Arundo donax.</title>
        <authorList>
            <person name="Barrero R.A."/>
            <person name="Guerrero F.D."/>
            <person name="Moolhuijzen P."/>
            <person name="Goolsby J.A."/>
            <person name="Tidwell J."/>
            <person name="Bellgard S.E."/>
            <person name="Bellgard M.I."/>
        </authorList>
    </citation>
    <scope>NUCLEOTIDE SEQUENCE</scope>
    <source>
        <tissue evidence="2">Shoot tissue taken approximately 20 cm above the soil surface</tissue>
    </source>
</reference>